<dbReference type="GO" id="GO:0008233">
    <property type="term" value="F:peptidase activity"/>
    <property type="evidence" value="ECO:0007669"/>
    <property type="project" value="UniProtKB-KW"/>
</dbReference>
<dbReference type="RefSeq" id="WP_222992954.1">
    <property type="nucleotide sequence ID" value="NZ_JAINVV010000013.1"/>
</dbReference>
<gene>
    <name evidence="1" type="ORF">K7G82_26425</name>
</gene>
<name>A0ABS7PWX8_9SPHN</name>
<dbReference type="Pfam" id="PF13365">
    <property type="entry name" value="Trypsin_2"/>
    <property type="match status" value="1"/>
</dbReference>
<reference evidence="1 2" key="1">
    <citation type="submission" date="2021-08" db="EMBL/GenBank/DDBJ databases">
        <authorList>
            <person name="Tuo L."/>
        </authorList>
    </citation>
    <scope>NUCLEOTIDE SEQUENCE [LARGE SCALE GENOMIC DNA]</scope>
    <source>
        <strain evidence="1 2">JCM 31229</strain>
    </source>
</reference>
<dbReference type="InterPro" id="IPR009003">
    <property type="entry name" value="Peptidase_S1_PA"/>
</dbReference>
<evidence type="ECO:0000313" key="2">
    <source>
        <dbReference type="Proteomes" id="UP000706039"/>
    </source>
</evidence>
<evidence type="ECO:0000313" key="1">
    <source>
        <dbReference type="EMBL" id="MBY8825865.1"/>
    </source>
</evidence>
<comment type="caution">
    <text evidence="1">The sequence shown here is derived from an EMBL/GenBank/DDBJ whole genome shotgun (WGS) entry which is preliminary data.</text>
</comment>
<keyword evidence="1" id="KW-0378">Hydrolase</keyword>
<proteinExistence type="predicted"/>
<organism evidence="1 2">
    <name type="scientific">Sphingomonas colocasiae</name>
    <dbReference type="NCBI Taxonomy" id="1848973"/>
    <lineage>
        <taxon>Bacteria</taxon>
        <taxon>Pseudomonadati</taxon>
        <taxon>Pseudomonadota</taxon>
        <taxon>Alphaproteobacteria</taxon>
        <taxon>Sphingomonadales</taxon>
        <taxon>Sphingomonadaceae</taxon>
        <taxon>Sphingomonas</taxon>
    </lineage>
</organism>
<keyword evidence="1" id="KW-0645">Protease</keyword>
<sequence>MASGRRGGCAFPILLALFIGAVLTFDGGRDAPDVEVRRPAIPEAGANGEIPVVPPSEMAPQYGIEDPGPPRDSQGTAFAIARNGLWLTAEHVVNGCNLIGLATAPDRAERVDRVVASAVSDAAIIADGLPSGVALPLAREIPRRGDDGYHMGFPAGRPAVIHSRFIGEANAVRAGGTAQPILAWAEVDRMPEFDHTLGGISGGPTLDRFGRVVGINSASSDRRGRVLTTHPAQAINLVRASRAAAEPDPVTPITDNGAAVSRFVSLVRAGAIRQVFCEVTG</sequence>
<accession>A0ABS7PWX8</accession>
<dbReference type="SUPFAM" id="SSF50494">
    <property type="entry name" value="Trypsin-like serine proteases"/>
    <property type="match status" value="1"/>
</dbReference>
<dbReference type="Proteomes" id="UP000706039">
    <property type="component" value="Unassembled WGS sequence"/>
</dbReference>
<dbReference type="Gene3D" id="2.40.10.120">
    <property type="match status" value="1"/>
</dbReference>
<protein>
    <submittedName>
        <fullName evidence="1">Serine protease</fullName>
    </submittedName>
</protein>
<dbReference type="GO" id="GO:0006508">
    <property type="term" value="P:proteolysis"/>
    <property type="evidence" value="ECO:0007669"/>
    <property type="project" value="UniProtKB-KW"/>
</dbReference>
<dbReference type="EMBL" id="JAINVV010000013">
    <property type="protein sequence ID" value="MBY8825865.1"/>
    <property type="molecule type" value="Genomic_DNA"/>
</dbReference>
<keyword evidence="2" id="KW-1185">Reference proteome</keyword>